<dbReference type="EMBL" id="CCBN010000008">
    <property type="protein sequence ID" value="CDO54555.1"/>
    <property type="molecule type" value="Genomic_DNA"/>
</dbReference>
<dbReference type="OrthoDB" id="4034134at2759"/>
<dbReference type="Proteomes" id="UP000242525">
    <property type="component" value="Unassembled WGS sequence"/>
</dbReference>
<dbReference type="PROSITE" id="PS50800">
    <property type="entry name" value="SAP"/>
    <property type="match status" value="1"/>
</dbReference>
<feature type="compositionally biased region" description="Low complexity" evidence="1">
    <location>
        <begin position="65"/>
        <end position="83"/>
    </location>
</feature>
<reference evidence="4 6" key="1">
    <citation type="submission" date="2014-03" db="EMBL/GenBank/DDBJ databases">
        <authorList>
            <person name="Casaregola S."/>
        </authorList>
    </citation>
    <scope>NUCLEOTIDE SEQUENCE [LARGE SCALE GENOMIC DNA]</scope>
    <source>
        <strain evidence="4 6">CLIB 918</strain>
    </source>
</reference>
<dbReference type="EMBL" id="QQZK01000057">
    <property type="protein sequence ID" value="KAF5099622.1"/>
    <property type="molecule type" value="Genomic_DNA"/>
</dbReference>
<keyword evidence="2" id="KW-0812">Transmembrane</keyword>
<keyword evidence="2" id="KW-1133">Transmembrane helix</keyword>
<dbReference type="AlphaFoldDB" id="A0A0J9XBH5"/>
<evidence type="ECO:0000259" key="3">
    <source>
        <dbReference type="PROSITE" id="PS50800"/>
    </source>
</evidence>
<organism evidence="4 6">
    <name type="scientific">Geotrichum candidum</name>
    <name type="common">Oospora lactis</name>
    <name type="synonym">Dipodascus geotrichum</name>
    <dbReference type="NCBI Taxonomy" id="1173061"/>
    <lineage>
        <taxon>Eukaryota</taxon>
        <taxon>Fungi</taxon>
        <taxon>Dikarya</taxon>
        <taxon>Ascomycota</taxon>
        <taxon>Saccharomycotina</taxon>
        <taxon>Dipodascomycetes</taxon>
        <taxon>Dipodascales</taxon>
        <taxon>Dipodascaceae</taxon>
        <taxon>Geotrichum</taxon>
    </lineage>
</organism>
<reference evidence="5" key="2">
    <citation type="journal article" date="2020" name="Front. Microbiol.">
        <title>Phenotypic and Genetic Characterization of the Cheese Ripening Yeast Geotrichum candidum.</title>
        <authorList>
            <person name="Perkins V."/>
            <person name="Vignola S."/>
            <person name="Lessard M.H."/>
            <person name="Plante P.L."/>
            <person name="Corbeil J."/>
            <person name="Dugat-Bony E."/>
            <person name="Frenette M."/>
            <person name="Labrie S."/>
        </authorList>
    </citation>
    <scope>NUCLEOTIDE SEQUENCE</scope>
    <source>
        <strain evidence="5">LMA-70</strain>
    </source>
</reference>
<feature type="domain" description="SAP" evidence="3">
    <location>
        <begin position="6"/>
        <end position="40"/>
    </location>
</feature>
<sequence>MSRSKFARLVKNDLQGLARGFGLNDEGRKIDLEDRLVEYFHNHKEELVKKSGYSKYFNLTDLEDGSGSSRSGSASSASSASPEEQQDEEENKEEIVSEDKKVAILNPTTVDNGEKYQVALRGVDVFYNSFKTISNDVGRTVITENIKLQKRLSSVPVITTLFVGFETGLILFHHLHNYYMLYQNVYEFGADEPLASATSPVGELISLIKLTSFYGSTFVLLPVVASFYFNLTASRLPLDPLIFALAKLLLVYFIFVGSSASAPLTEMLGTAGYADSLYEAVGNVPFFTAFAGILLAIYDTLA</sequence>
<accession>A0A0J9XBH5</accession>
<keyword evidence="6" id="KW-1185">Reference proteome</keyword>
<feature type="transmembrane region" description="Helical" evidence="2">
    <location>
        <begin position="204"/>
        <end position="229"/>
    </location>
</feature>
<evidence type="ECO:0000313" key="4">
    <source>
        <dbReference type="EMBL" id="CDO54555.1"/>
    </source>
</evidence>
<protein>
    <recommendedName>
        <fullName evidence="3">SAP domain-containing protein</fullName>
    </recommendedName>
</protein>
<reference evidence="5" key="3">
    <citation type="submission" date="2020-01" db="EMBL/GenBank/DDBJ databases">
        <authorList>
            <person name="Perkins V."/>
            <person name="Lessard M.-H."/>
            <person name="Dugat-Bony E."/>
            <person name="Frenette M."/>
            <person name="Labrie S."/>
        </authorList>
    </citation>
    <scope>NUCLEOTIDE SEQUENCE</scope>
    <source>
        <strain evidence="5">LMA-70</strain>
    </source>
</reference>
<keyword evidence="2" id="KW-0472">Membrane</keyword>
<dbReference type="InterPro" id="IPR003034">
    <property type="entry name" value="SAP_dom"/>
</dbReference>
<comment type="caution">
    <text evidence="4">The sequence shown here is derived from an EMBL/GenBank/DDBJ whole genome shotgun (WGS) entry which is preliminary data.</text>
</comment>
<evidence type="ECO:0000256" key="1">
    <source>
        <dbReference type="SAM" id="MobiDB-lite"/>
    </source>
</evidence>
<evidence type="ECO:0000313" key="6">
    <source>
        <dbReference type="Proteomes" id="UP000242525"/>
    </source>
</evidence>
<name>A0A0J9XBH5_GEOCN</name>
<feature type="transmembrane region" description="Helical" evidence="2">
    <location>
        <begin position="155"/>
        <end position="175"/>
    </location>
</feature>
<proteinExistence type="predicted"/>
<dbReference type="Proteomes" id="UP000750522">
    <property type="component" value="Unassembled WGS sequence"/>
</dbReference>
<feature type="transmembrane region" description="Helical" evidence="2">
    <location>
        <begin position="241"/>
        <end position="260"/>
    </location>
</feature>
<evidence type="ECO:0000313" key="5">
    <source>
        <dbReference type="EMBL" id="KAF5099622.1"/>
    </source>
</evidence>
<dbReference type="PANTHER" id="PTHR41807">
    <property type="entry name" value="GLUTATHIONE TRANSFERASE 3"/>
    <property type="match status" value="1"/>
</dbReference>
<dbReference type="InterPro" id="IPR038872">
    <property type="entry name" value="Put_GTT3"/>
</dbReference>
<dbReference type="GO" id="GO:0016020">
    <property type="term" value="C:membrane"/>
    <property type="evidence" value="ECO:0007669"/>
    <property type="project" value="TreeGrafter"/>
</dbReference>
<dbReference type="PANTHER" id="PTHR41807:SF1">
    <property type="entry name" value="GLUTATHIONE TRANSFERASE 3"/>
    <property type="match status" value="1"/>
</dbReference>
<feature type="region of interest" description="Disordered" evidence="1">
    <location>
        <begin position="64"/>
        <end position="98"/>
    </location>
</feature>
<evidence type="ECO:0000256" key="2">
    <source>
        <dbReference type="SAM" id="Phobius"/>
    </source>
</evidence>
<gene>
    <name evidence="4" type="ORF">BN980_GECA08s00956g</name>
    <name evidence="5" type="ORF">DV451_002897</name>
</gene>
<feature type="transmembrane region" description="Helical" evidence="2">
    <location>
        <begin position="280"/>
        <end position="298"/>
    </location>
</feature>